<protein>
    <submittedName>
        <fullName evidence="1">Type III secretion inner rod protein HrpB2</fullName>
    </submittedName>
</protein>
<dbReference type="Proteomes" id="UP000295509">
    <property type="component" value="Unassembled WGS sequence"/>
</dbReference>
<gene>
    <name evidence="1" type="ORF">BX592_115129</name>
</gene>
<keyword evidence="2" id="KW-1185">Reference proteome</keyword>
<evidence type="ECO:0000313" key="2">
    <source>
        <dbReference type="Proteomes" id="UP000295509"/>
    </source>
</evidence>
<proteinExistence type="predicted"/>
<comment type="caution">
    <text evidence="1">The sequence shown here is derived from an EMBL/GenBank/DDBJ whole genome shotgun (WGS) entry which is preliminary data.</text>
</comment>
<dbReference type="OrthoDB" id="9005995at2"/>
<sequence>MNDSLSILAFQAALSQTGAAVTHAAAAAPVPAHVAGSFEAMMQRGVMGPGTPSEDTSGTMISEMVRGEDLALQYVSNDMLYMINNVDSMSMGELTAASIQLQIEAASLQVDMQTKMSVVTSSKDAIETLMKNQ</sequence>
<evidence type="ECO:0000313" key="1">
    <source>
        <dbReference type="EMBL" id="TDY45162.1"/>
    </source>
</evidence>
<dbReference type="RefSeq" id="WP_134193804.1">
    <property type="nucleotide sequence ID" value="NZ_JBHLUW010000059.1"/>
</dbReference>
<dbReference type="InterPro" id="IPR013391">
    <property type="entry name" value="T3SS_HrpB2"/>
</dbReference>
<name>A0A4R8LKV6_9BURK</name>
<reference evidence="1 2" key="1">
    <citation type="submission" date="2019-03" db="EMBL/GenBank/DDBJ databases">
        <title>Genomic Encyclopedia of Type Strains, Phase III (KMG-III): the genomes of soil and plant-associated and newly described type strains.</title>
        <authorList>
            <person name="Whitman W."/>
        </authorList>
    </citation>
    <scope>NUCLEOTIDE SEQUENCE [LARGE SCALE GENOMIC DNA]</scope>
    <source>
        <strain evidence="1 2">LMG 29544</strain>
    </source>
</reference>
<organism evidence="1 2">
    <name type="scientific">Paraburkholderia rhizosphaerae</name>
    <dbReference type="NCBI Taxonomy" id="480658"/>
    <lineage>
        <taxon>Bacteria</taxon>
        <taxon>Pseudomonadati</taxon>
        <taxon>Pseudomonadota</taxon>
        <taxon>Betaproteobacteria</taxon>
        <taxon>Burkholderiales</taxon>
        <taxon>Burkholderiaceae</taxon>
        <taxon>Paraburkholderia</taxon>
    </lineage>
</organism>
<dbReference type="Pfam" id="PF09487">
    <property type="entry name" value="HrpB2"/>
    <property type="match status" value="1"/>
</dbReference>
<dbReference type="NCBIfam" id="TIGR02558">
    <property type="entry name" value="HrpB2"/>
    <property type="match status" value="1"/>
</dbReference>
<accession>A0A4R8LKV6</accession>
<dbReference type="EMBL" id="SORE01000015">
    <property type="protein sequence ID" value="TDY45162.1"/>
    <property type="molecule type" value="Genomic_DNA"/>
</dbReference>
<dbReference type="AlphaFoldDB" id="A0A4R8LKV6"/>